<dbReference type="PROSITE" id="PS50158">
    <property type="entry name" value="ZF_CCHC"/>
    <property type="match status" value="1"/>
</dbReference>
<evidence type="ECO:0000256" key="1">
    <source>
        <dbReference type="PROSITE-ProRule" id="PRU00047"/>
    </source>
</evidence>
<accession>Q5C1M8</accession>
<feature type="domain" description="CCHC-type" evidence="2">
    <location>
        <begin position="55"/>
        <end position="69"/>
    </location>
</feature>
<protein>
    <submittedName>
        <fullName evidence="3">SJCHGC03462 protein</fullName>
    </submittedName>
</protein>
<keyword evidence="1" id="KW-0863">Zinc-finger</keyword>
<sequence>MHRTCFSSVYIPLTTLQKRIVTNDQEKHRTDRRLRCWRYGGYHFSRVCRFKKNNCFECGKRGHIQKCCKFTVKKIVRSGKCHTFNNVNKCQEISRNSNVTLQTRGVNSSAKRKFMSLYYGSYPIKLQVDTGVGYYY</sequence>
<dbReference type="EMBL" id="AY810558">
    <property type="protein sequence ID" value="AAX26447.2"/>
    <property type="molecule type" value="mRNA"/>
</dbReference>
<keyword evidence="1" id="KW-0479">Metal-binding</keyword>
<dbReference type="GO" id="GO:0008270">
    <property type="term" value="F:zinc ion binding"/>
    <property type="evidence" value="ECO:0007669"/>
    <property type="project" value="UniProtKB-KW"/>
</dbReference>
<organism evidence="3">
    <name type="scientific">Schistosoma japonicum</name>
    <name type="common">Blood fluke</name>
    <dbReference type="NCBI Taxonomy" id="6182"/>
    <lineage>
        <taxon>Eukaryota</taxon>
        <taxon>Metazoa</taxon>
        <taxon>Spiralia</taxon>
        <taxon>Lophotrochozoa</taxon>
        <taxon>Platyhelminthes</taxon>
        <taxon>Trematoda</taxon>
        <taxon>Digenea</taxon>
        <taxon>Strigeidida</taxon>
        <taxon>Schistosomatoidea</taxon>
        <taxon>Schistosomatidae</taxon>
        <taxon>Schistosoma</taxon>
    </lineage>
</organism>
<feature type="non-terminal residue" evidence="3">
    <location>
        <position position="136"/>
    </location>
</feature>
<evidence type="ECO:0000313" key="3">
    <source>
        <dbReference type="EMBL" id="AAX26447.2"/>
    </source>
</evidence>
<dbReference type="Gene3D" id="4.10.60.10">
    <property type="entry name" value="Zinc finger, CCHC-type"/>
    <property type="match status" value="1"/>
</dbReference>
<proteinExistence type="evidence at transcript level"/>
<dbReference type="GO" id="GO:0003676">
    <property type="term" value="F:nucleic acid binding"/>
    <property type="evidence" value="ECO:0007669"/>
    <property type="project" value="InterPro"/>
</dbReference>
<name>Q5C1M8_SCHJA</name>
<evidence type="ECO:0000259" key="2">
    <source>
        <dbReference type="PROSITE" id="PS50158"/>
    </source>
</evidence>
<keyword evidence="1" id="KW-0862">Zinc</keyword>
<dbReference type="InterPro" id="IPR001878">
    <property type="entry name" value="Znf_CCHC"/>
</dbReference>
<reference evidence="3" key="1">
    <citation type="journal article" date="2006" name="PLoS Pathog.">
        <title>New perspectives on host-parasite interplay by comparative transcriptomic and proteomic analyses of Schistosoma japonicum.</title>
        <authorList>
            <person name="Liu F."/>
            <person name="Lu J."/>
            <person name="Hu W."/>
            <person name="Wang S.Y."/>
            <person name="Cui S.J."/>
            <person name="Chi M."/>
            <person name="Yan Q."/>
            <person name="Wang X.R."/>
            <person name="Song H.D."/>
            <person name="Xu X.N."/>
            <person name="Wang J.J."/>
            <person name="Zhang X.L."/>
            <person name="Zhang X."/>
            <person name="Wang Z.Q."/>
            <person name="Xue C.L."/>
            <person name="Brindley P.J."/>
            <person name="McManus D.P."/>
            <person name="Yang P.Y."/>
            <person name="Feng Z."/>
            <person name="Chen Z."/>
            <person name="Han Z.G."/>
        </authorList>
    </citation>
    <scope>NUCLEOTIDE SEQUENCE</scope>
</reference>
<dbReference type="AlphaFoldDB" id="Q5C1M8"/>